<dbReference type="OrthoDB" id="4751411at2"/>
<dbReference type="Proteomes" id="UP000192366">
    <property type="component" value="Unassembled WGS sequence"/>
</dbReference>
<dbReference type="STRING" id="564198.BST17_16200"/>
<keyword evidence="1" id="KW-0472">Membrane</keyword>
<evidence type="ECO:0000313" key="3">
    <source>
        <dbReference type="EMBL" id="ORA04028.1"/>
    </source>
</evidence>
<reference evidence="3 4" key="1">
    <citation type="submission" date="2017-02" db="EMBL/GenBank/DDBJ databases">
        <title>The new phylogeny of genus Mycobacterium.</title>
        <authorList>
            <person name="Tortoli E."/>
            <person name="Trovato A."/>
            <person name="Cirillo D.M."/>
        </authorList>
    </citation>
    <scope>NUCLEOTIDE SEQUENCE [LARGE SCALE GENOMIC DNA]</scope>
    <source>
        <strain evidence="3 4">DSM 45578</strain>
    </source>
</reference>
<feature type="transmembrane region" description="Helical" evidence="1">
    <location>
        <begin position="89"/>
        <end position="110"/>
    </location>
</feature>
<dbReference type="Pfam" id="PF01476">
    <property type="entry name" value="LysM"/>
    <property type="match status" value="1"/>
</dbReference>
<dbReference type="SMART" id="SM00257">
    <property type="entry name" value="LysM"/>
    <property type="match status" value="1"/>
</dbReference>
<dbReference type="RefSeq" id="WP_083059781.1">
    <property type="nucleotide sequence ID" value="NZ_JACKVM010000014.1"/>
</dbReference>
<keyword evidence="1" id="KW-0812">Transmembrane</keyword>
<dbReference type="CDD" id="cd00118">
    <property type="entry name" value="LysM"/>
    <property type="match status" value="1"/>
</dbReference>
<dbReference type="EMBL" id="MVHJ01000012">
    <property type="protein sequence ID" value="ORA04028.1"/>
    <property type="molecule type" value="Genomic_DNA"/>
</dbReference>
<feature type="domain" description="LysM" evidence="2">
    <location>
        <begin position="130"/>
        <end position="179"/>
    </location>
</feature>
<evidence type="ECO:0000256" key="1">
    <source>
        <dbReference type="SAM" id="Phobius"/>
    </source>
</evidence>
<sequence length="182" mass="19831">MTILEARSDIRDGRDGRDIRDIRDIREPATVHRREVQRRASSAAEVWPLPRDVVVRRRRPQTRRPAGAPLGHRGTGVLMSRASHRRRPITPVATVLLALLAGAFTLWLGLVAQVGGAGAEQSVQMPTRLSVVEVQTGETLQSIAARVAPDVPAESVVERIRELNKLDSGAVRVGQTLIAPIG</sequence>
<dbReference type="InterPro" id="IPR018392">
    <property type="entry name" value="LysM"/>
</dbReference>
<dbReference type="PROSITE" id="PS51782">
    <property type="entry name" value="LYSM"/>
    <property type="match status" value="1"/>
</dbReference>
<dbReference type="InterPro" id="IPR036779">
    <property type="entry name" value="LysM_dom_sf"/>
</dbReference>
<protein>
    <submittedName>
        <fullName evidence="3">Peptigoglycan-binding protein LysM</fullName>
    </submittedName>
</protein>
<gene>
    <name evidence="3" type="ORF">BST17_16200</name>
</gene>
<evidence type="ECO:0000313" key="4">
    <source>
        <dbReference type="Proteomes" id="UP000192366"/>
    </source>
</evidence>
<proteinExistence type="predicted"/>
<dbReference type="Gene3D" id="3.10.350.10">
    <property type="entry name" value="LysM domain"/>
    <property type="match status" value="1"/>
</dbReference>
<comment type="caution">
    <text evidence="3">The sequence shown here is derived from an EMBL/GenBank/DDBJ whole genome shotgun (WGS) entry which is preliminary data.</text>
</comment>
<organism evidence="3 4">
    <name type="scientific">Mycolicibacterium bacteremicum</name>
    <name type="common">Mycobacterium bacteremicum</name>
    <dbReference type="NCBI Taxonomy" id="564198"/>
    <lineage>
        <taxon>Bacteria</taxon>
        <taxon>Bacillati</taxon>
        <taxon>Actinomycetota</taxon>
        <taxon>Actinomycetes</taxon>
        <taxon>Mycobacteriales</taxon>
        <taxon>Mycobacteriaceae</taxon>
        <taxon>Mycolicibacterium</taxon>
    </lineage>
</organism>
<evidence type="ECO:0000259" key="2">
    <source>
        <dbReference type="PROSITE" id="PS51782"/>
    </source>
</evidence>
<accession>A0A1W9YVC3</accession>
<keyword evidence="4" id="KW-1185">Reference proteome</keyword>
<keyword evidence="1" id="KW-1133">Transmembrane helix</keyword>
<name>A0A1W9YVC3_MYCBA</name>
<dbReference type="AlphaFoldDB" id="A0A1W9YVC3"/>